<proteinExistence type="predicted"/>
<dbReference type="Gene3D" id="1.10.472.150">
    <property type="entry name" value="Glucose-regulated metallo-peptidase M90, N-terminal domain"/>
    <property type="match status" value="1"/>
</dbReference>
<dbReference type="InterPro" id="IPR024079">
    <property type="entry name" value="MetalloPept_cat_dom_sf"/>
</dbReference>
<dbReference type="CDD" id="cd20169">
    <property type="entry name" value="Peptidase_M90_mtfA"/>
    <property type="match status" value="1"/>
</dbReference>
<dbReference type="PANTHER" id="PTHR30164">
    <property type="entry name" value="MTFA PEPTIDASE"/>
    <property type="match status" value="1"/>
</dbReference>
<evidence type="ECO:0000313" key="1">
    <source>
        <dbReference type="EMBL" id="QEM84154.1"/>
    </source>
</evidence>
<reference evidence="1" key="1">
    <citation type="submission" date="2021-02" db="EMBL/GenBank/DDBJ databases">
        <title>Strain Y2R2, a novel species of the genus Halomonas.</title>
        <authorList>
            <person name="Huang H."/>
        </authorList>
    </citation>
    <scope>NUCLEOTIDE SEQUENCE</scope>
    <source>
        <strain evidence="1">Y2R2</strain>
    </source>
</reference>
<dbReference type="GO" id="GO:0005829">
    <property type="term" value="C:cytosol"/>
    <property type="evidence" value="ECO:0007669"/>
    <property type="project" value="TreeGrafter"/>
</dbReference>
<accession>A0A5C1NLM0</accession>
<dbReference type="InterPro" id="IPR042252">
    <property type="entry name" value="MtfA_N"/>
</dbReference>
<dbReference type="Gene3D" id="3.40.390.10">
    <property type="entry name" value="Collagenase (Catalytic Domain)"/>
    <property type="match status" value="1"/>
</dbReference>
<dbReference type="AlphaFoldDB" id="A0A5C1NLM0"/>
<dbReference type="Proteomes" id="UP000324285">
    <property type="component" value="Chromosome"/>
</dbReference>
<keyword evidence="2" id="KW-1185">Reference proteome</keyword>
<protein>
    <submittedName>
        <fullName evidence="1">Zinc-dependent peptidase</fullName>
    </submittedName>
</protein>
<evidence type="ECO:0000313" key="2">
    <source>
        <dbReference type="Proteomes" id="UP000324285"/>
    </source>
</evidence>
<dbReference type="InterPro" id="IPR010384">
    <property type="entry name" value="MtfA_fam"/>
</dbReference>
<dbReference type="GO" id="GO:0004177">
    <property type="term" value="F:aminopeptidase activity"/>
    <property type="evidence" value="ECO:0007669"/>
    <property type="project" value="TreeGrafter"/>
</dbReference>
<dbReference type="Pfam" id="PF06167">
    <property type="entry name" value="Peptidase_M90"/>
    <property type="match status" value="1"/>
</dbReference>
<dbReference type="EMBL" id="CP038437">
    <property type="protein sequence ID" value="QEM84154.1"/>
    <property type="molecule type" value="Genomic_DNA"/>
</dbReference>
<dbReference type="GO" id="GO:0008237">
    <property type="term" value="F:metallopeptidase activity"/>
    <property type="evidence" value="ECO:0007669"/>
    <property type="project" value="InterPro"/>
</dbReference>
<organism evidence="1 2">
    <name type="scientific">Halomonas binhaiensis</name>
    <dbReference type="NCBI Taxonomy" id="2562282"/>
    <lineage>
        <taxon>Bacteria</taxon>
        <taxon>Pseudomonadati</taxon>
        <taxon>Pseudomonadota</taxon>
        <taxon>Gammaproteobacteria</taxon>
        <taxon>Oceanospirillales</taxon>
        <taxon>Halomonadaceae</taxon>
        <taxon>Halomonas</taxon>
    </lineage>
</organism>
<dbReference type="KEGG" id="hbh:E4T21_15885"/>
<dbReference type="SUPFAM" id="SSF55486">
    <property type="entry name" value="Metalloproteases ('zincins'), catalytic domain"/>
    <property type="match status" value="1"/>
</dbReference>
<gene>
    <name evidence="1" type="ORF">E4T21_15885</name>
</gene>
<name>A0A5C1NLM0_9GAMM</name>
<sequence length="271" mass="30992">MLKRWQQWRAERFSARHPFPAEQWHDARQRLPLLGLVPDEHAERLGQRAWHFLHDKRISLHPDLALDNAAFDATEQLALAAQACLLTLGWSDREHHEAFANVHEVLILPDAFRREVEEIDEAGVVHRWEDERAGETFHQGPVILAYPEVMESGGLDGFNVIIHEFAHKLDMGNSFDADGFPPLPSDITPQDWYREFTATWNDLHARISKGEDTPIDEYAATYPGECFAVCCETFFSAPVRLSQAYPGLYSLLTRYFQQAPDSWAIRKGDAG</sequence>
<dbReference type="PANTHER" id="PTHR30164:SF2">
    <property type="entry name" value="PROTEIN MTFA"/>
    <property type="match status" value="1"/>
</dbReference>
<dbReference type="OrthoDB" id="9786424at2"/>